<proteinExistence type="predicted"/>
<protein>
    <recommendedName>
        <fullName evidence="2">Gingipain domain-containing protein</fullName>
    </recommendedName>
</protein>
<dbReference type="AlphaFoldDB" id="X1Q5B9"/>
<evidence type="ECO:0000313" key="1">
    <source>
        <dbReference type="EMBL" id="GAI46275.1"/>
    </source>
</evidence>
<name>X1Q5B9_9ZZZZ</name>
<gene>
    <name evidence="1" type="ORF">S06H3_39842</name>
</gene>
<reference evidence="1" key="1">
    <citation type="journal article" date="2014" name="Front. Microbiol.">
        <title>High frequency of phylogenetically diverse reductive dehalogenase-homologous genes in deep subseafloor sedimentary metagenomes.</title>
        <authorList>
            <person name="Kawai M."/>
            <person name="Futagami T."/>
            <person name="Toyoda A."/>
            <person name="Takaki Y."/>
            <person name="Nishi S."/>
            <person name="Hori S."/>
            <person name="Arai W."/>
            <person name="Tsubouchi T."/>
            <person name="Morono Y."/>
            <person name="Uchiyama I."/>
            <person name="Ito T."/>
            <person name="Fujiyama A."/>
            <person name="Inagaki F."/>
            <person name="Takami H."/>
        </authorList>
    </citation>
    <scope>NUCLEOTIDE SEQUENCE</scope>
    <source>
        <strain evidence="1">Expedition CK06-06</strain>
    </source>
</reference>
<feature type="non-terminal residue" evidence="1">
    <location>
        <position position="1"/>
    </location>
</feature>
<comment type="caution">
    <text evidence="1">The sequence shown here is derived from an EMBL/GenBank/DDBJ whole genome shotgun (WGS) entry which is preliminary data.</text>
</comment>
<evidence type="ECO:0008006" key="2">
    <source>
        <dbReference type="Google" id="ProtNLM"/>
    </source>
</evidence>
<organism evidence="1">
    <name type="scientific">marine sediment metagenome</name>
    <dbReference type="NCBI Taxonomy" id="412755"/>
    <lineage>
        <taxon>unclassified sequences</taxon>
        <taxon>metagenomes</taxon>
        <taxon>ecological metagenomes</taxon>
    </lineage>
</organism>
<sequence length="170" mass="19338">AEIVEDYTGAYYNAWYLYNWSENNIIQASLPVADIWYFSGHGGQTWYGKNYLVAGDGGHIMPEDIPDLHNQHEFAQMRFAYASACQSGDPDWWQNDLPEAFLDNGARAYMGWADTVAYGISYDFTDRFYYYAINKAQNVEQAKDNALSQVPEAESEGNIQLFGENVNLIP</sequence>
<dbReference type="Gene3D" id="3.40.50.1460">
    <property type="match status" value="1"/>
</dbReference>
<dbReference type="EMBL" id="BARV01024402">
    <property type="protein sequence ID" value="GAI46275.1"/>
    <property type="molecule type" value="Genomic_DNA"/>
</dbReference>
<accession>X1Q5B9</accession>